<sequence length="346" mass="35485">MGTPSATPSDPRGWVRGPKPARPRPGTETADPEEQGAGTSPAQQPATRPAPAAQPPATRPASVQAPPAADRTAPRPAAGHAPAAPATAAARPVQQQPSPAARPHPAPHPAPRPAPRPTQRTEPAPASRTTPPASPRTPGPVTSPGPAGTPGVPKSRPGPPKASGSAGAAPVRRAAADRATTDRSAEAGWGEPKRRRPLRGKSPDEIGWVKAHGGAGATSLCELLGGVDVGARWPEPAKGEPRRIVIVGRTSAQGIRAVSQALGALHEGKAPQGLDLVAVVLVADAPNRLPLSLLRRIRVIRSVVHVHRVPWIPAWRVGGRPRSLPRKISALAQLVGTDVHRGSTAS</sequence>
<feature type="compositionally biased region" description="Low complexity" evidence="1">
    <location>
        <begin position="117"/>
        <end position="131"/>
    </location>
</feature>
<feature type="compositionally biased region" description="Low complexity" evidence="1">
    <location>
        <begin position="41"/>
        <end position="51"/>
    </location>
</feature>
<reference evidence="3" key="1">
    <citation type="journal article" date="2019" name="Int. J. Syst. Evol. Microbiol.">
        <title>The Global Catalogue of Microorganisms (GCM) 10K type strain sequencing project: providing services to taxonomists for standard genome sequencing and annotation.</title>
        <authorList>
            <consortium name="The Broad Institute Genomics Platform"/>
            <consortium name="The Broad Institute Genome Sequencing Center for Infectious Disease"/>
            <person name="Wu L."/>
            <person name="Ma J."/>
        </authorList>
    </citation>
    <scope>NUCLEOTIDE SEQUENCE [LARGE SCALE GENOMIC DNA]</scope>
    <source>
        <strain evidence="3">JCM 13852</strain>
    </source>
</reference>
<comment type="caution">
    <text evidence="2">The sequence shown here is derived from an EMBL/GenBank/DDBJ whole genome shotgun (WGS) entry which is preliminary data.</text>
</comment>
<evidence type="ECO:0000256" key="1">
    <source>
        <dbReference type="SAM" id="MobiDB-lite"/>
    </source>
</evidence>
<proteinExistence type="predicted"/>
<dbReference type="RefSeq" id="WP_381207830.1">
    <property type="nucleotide sequence ID" value="NZ_JBHSPC010000019.1"/>
</dbReference>
<gene>
    <name evidence="2" type="ORF">ACFP2V_08425</name>
</gene>
<keyword evidence="3" id="KW-1185">Reference proteome</keyword>
<organism evidence="2 3">
    <name type="scientific">Streptomyces incanus</name>
    <dbReference type="NCBI Taxonomy" id="887453"/>
    <lineage>
        <taxon>Bacteria</taxon>
        <taxon>Bacillati</taxon>
        <taxon>Actinomycetota</taxon>
        <taxon>Actinomycetes</taxon>
        <taxon>Kitasatosporales</taxon>
        <taxon>Streptomycetaceae</taxon>
        <taxon>Streptomyces</taxon>
    </lineage>
</organism>
<name>A0ABW0XHT4_9ACTN</name>
<dbReference type="EMBL" id="JBHSPC010000019">
    <property type="protein sequence ID" value="MFC5670132.1"/>
    <property type="molecule type" value="Genomic_DNA"/>
</dbReference>
<evidence type="ECO:0000313" key="3">
    <source>
        <dbReference type="Proteomes" id="UP001596183"/>
    </source>
</evidence>
<feature type="compositionally biased region" description="Pro residues" evidence="1">
    <location>
        <begin position="100"/>
        <end position="116"/>
    </location>
</feature>
<feature type="region of interest" description="Disordered" evidence="1">
    <location>
        <begin position="1"/>
        <end position="204"/>
    </location>
</feature>
<feature type="compositionally biased region" description="Pro residues" evidence="1">
    <location>
        <begin position="132"/>
        <end position="143"/>
    </location>
</feature>
<dbReference type="Proteomes" id="UP001596183">
    <property type="component" value="Unassembled WGS sequence"/>
</dbReference>
<feature type="compositionally biased region" description="Low complexity" evidence="1">
    <location>
        <begin position="161"/>
        <end position="173"/>
    </location>
</feature>
<protein>
    <submittedName>
        <fullName evidence="2">Uncharacterized protein</fullName>
    </submittedName>
</protein>
<evidence type="ECO:0000313" key="2">
    <source>
        <dbReference type="EMBL" id="MFC5670132.1"/>
    </source>
</evidence>
<accession>A0ABW0XHT4</accession>
<feature type="compositionally biased region" description="Low complexity" evidence="1">
    <location>
        <begin position="59"/>
        <end position="99"/>
    </location>
</feature>
<feature type="compositionally biased region" description="Basic and acidic residues" evidence="1">
    <location>
        <begin position="174"/>
        <end position="185"/>
    </location>
</feature>